<sequence>MSTNNIHAFIKNGNDVVIERIHAFFAQLVVNRKAPLSLATDVNLNEVIQAASYLKPGSYIPMTPGKNNRALISMFSKFTVCVQALIVKARAMYMSAGYDELIDEYAGSSCGWLVVCHDGWDSIIKQFFGISVYCIDLQSWIRYKLALGLAVPDGHNAQVCNDATMAVLKCYGIRRSDIVLSINDTTNTSLATNRLIVGTDGTCNMHLTNLACDHAIGKRKRTVNKEVVDSFEECEDLRLAVRRMIEYVWNKKAKSRKINYEKRNEQIDYNVIKVGIDNNTRISSYARMYQQALRCKWTLHQYFAHYKSSVCNAYELSDERWQSVAGVEAIIRSVCALSFATQIDSQLVASASWPNVVKTKITARAEQLGVIGSKLRDRIQKELDSYFPFPSDQQLVAMICDPVMLTLALPWLCAAGYKDNVNNAKELFKSALVDEATRSFQPLELDAMRNVPLDDDDVDKLDEIDKSKVRSANWIYVSEIVDVSQWWRKNNVHHRLTERITARHLGAPDSNGLQERMFLVCKHIDNALRQNLGNAKFEMLLILRSTKRLLKTWKAKTYSRSTT</sequence>
<evidence type="ECO:0008006" key="3">
    <source>
        <dbReference type="Google" id="ProtNLM"/>
    </source>
</evidence>
<name>A0ABP0TWV0_9BRYO</name>
<reference evidence="1" key="1">
    <citation type="submission" date="2024-02" db="EMBL/GenBank/DDBJ databases">
        <authorList>
            <consortium name="ELIXIR-Norway"/>
            <consortium name="Elixir Norway"/>
        </authorList>
    </citation>
    <scope>NUCLEOTIDE SEQUENCE</scope>
</reference>
<dbReference type="SUPFAM" id="SSF53098">
    <property type="entry name" value="Ribonuclease H-like"/>
    <property type="match status" value="1"/>
</dbReference>
<organism evidence="1 2">
    <name type="scientific">Sphagnum troendelagicum</name>
    <dbReference type="NCBI Taxonomy" id="128251"/>
    <lineage>
        <taxon>Eukaryota</taxon>
        <taxon>Viridiplantae</taxon>
        <taxon>Streptophyta</taxon>
        <taxon>Embryophyta</taxon>
        <taxon>Bryophyta</taxon>
        <taxon>Sphagnophytina</taxon>
        <taxon>Sphagnopsida</taxon>
        <taxon>Sphagnales</taxon>
        <taxon>Sphagnaceae</taxon>
        <taxon>Sphagnum</taxon>
    </lineage>
</organism>
<protein>
    <recommendedName>
        <fullName evidence="3">Transposase</fullName>
    </recommendedName>
</protein>
<accession>A0ABP0TWV0</accession>
<evidence type="ECO:0000313" key="1">
    <source>
        <dbReference type="EMBL" id="CAK9207039.1"/>
    </source>
</evidence>
<dbReference type="InterPro" id="IPR012337">
    <property type="entry name" value="RNaseH-like_sf"/>
</dbReference>
<keyword evidence="2" id="KW-1185">Reference proteome</keyword>
<proteinExistence type="predicted"/>
<evidence type="ECO:0000313" key="2">
    <source>
        <dbReference type="Proteomes" id="UP001497512"/>
    </source>
</evidence>
<dbReference type="Proteomes" id="UP001497512">
    <property type="component" value="Chromosome 15"/>
</dbReference>
<dbReference type="EMBL" id="OZ019907">
    <property type="protein sequence ID" value="CAK9207039.1"/>
    <property type="molecule type" value="Genomic_DNA"/>
</dbReference>
<gene>
    <name evidence="1" type="ORF">CSSPTR1EN2_LOCUS8649</name>
</gene>